<dbReference type="RefSeq" id="WP_021832189.1">
    <property type="nucleotide sequence ID" value="NZ_CAQL01000030.1"/>
</dbReference>
<sequence length="227" mass="26315">MFTLKKGILVSQIVILCLLGLAIAFVAIPSYVNKQWSWSELPEIPEIAQMRKVPETKLNFAGWTTVTQKEMEINNYPWSFQLIEKQGEDAVLVALKAQKYFKYQPEVEWTDLKGLERWQSDYLTTLKFPSTIKPNHSITARWFQAWNDKTYAVVQWYAWPGGGHHTVPQWFLVDQKAQLRDERVPWVAVSIKIPMEALGSLKDMEPMAKSLGQEVQKTLEKQVFIVK</sequence>
<comment type="caution">
    <text evidence="1">The sequence shown here is derived from an EMBL/GenBank/DDBJ whole genome shotgun (WGS) entry which is preliminary data.</text>
</comment>
<gene>
    <name evidence="1" type="ORF">CWATWH0005_2352</name>
</gene>
<dbReference type="Proteomes" id="UP000017981">
    <property type="component" value="Unassembled WGS sequence"/>
</dbReference>
<proteinExistence type="predicted"/>
<protein>
    <recommendedName>
        <fullName evidence="3">Cyanoexosortase B system-associated protein</fullName>
    </recommendedName>
</protein>
<organism evidence="1 2">
    <name type="scientific">Crocosphaera watsonii WH 0005</name>
    <dbReference type="NCBI Taxonomy" id="423472"/>
    <lineage>
        <taxon>Bacteria</taxon>
        <taxon>Bacillati</taxon>
        <taxon>Cyanobacteriota</taxon>
        <taxon>Cyanophyceae</taxon>
        <taxon>Oscillatoriophycideae</taxon>
        <taxon>Chroococcales</taxon>
        <taxon>Aphanothecaceae</taxon>
        <taxon>Crocosphaera</taxon>
    </lineage>
</organism>
<reference evidence="1 2" key="1">
    <citation type="submission" date="2013-01" db="EMBL/GenBank/DDBJ databases">
        <authorList>
            <person name="Bench S."/>
        </authorList>
    </citation>
    <scope>NUCLEOTIDE SEQUENCE [LARGE SCALE GENOMIC DNA]</scope>
    <source>
        <strain evidence="1 2">WH 0005</strain>
    </source>
</reference>
<dbReference type="EMBL" id="CAQL01000030">
    <property type="protein sequence ID" value="CCQ53764.1"/>
    <property type="molecule type" value="Genomic_DNA"/>
</dbReference>
<name>T2ILG7_CROWT</name>
<dbReference type="InterPro" id="IPR030917">
    <property type="entry name" value="Cyanoexo_CrtB_assoc"/>
</dbReference>
<evidence type="ECO:0000313" key="2">
    <source>
        <dbReference type="Proteomes" id="UP000017981"/>
    </source>
</evidence>
<evidence type="ECO:0008006" key="3">
    <source>
        <dbReference type="Google" id="ProtNLM"/>
    </source>
</evidence>
<evidence type="ECO:0000313" key="1">
    <source>
        <dbReference type="EMBL" id="CCQ53764.1"/>
    </source>
</evidence>
<dbReference type="NCBIfam" id="TIGR04533">
    <property type="entry name" value="cyanosortB_assc"/>
    <property type="match status" value="1"/>
</dbReference>
<dbReference type="AlphaFoldDB" id="T2ILG7"/>
<reference evidence="1 2" key="2">
    <citation type="submission" date="2013-09" db="EMBL/GenBank/DDBJ databases">
        <title>Whole genome comparison of six Crocosphaera watsonii strains with differing phenotypes.</title>
        <authorList>
            <person name="Bench S.R."/>
            <person name="Heller P."/>
            <person name="Frank I."/>
            <person name="Arciniega M."/>
            <person name="Shilova I.N."/>
            <person name="Zehr J.P."/>
        </authorList>
    </citation>
    <scope>NUCLEOTIDE SEQUENCE [LARGE SCALE GENOMIC DNA]</scope>
    <source>
        <strain evidence="1 2">WH 0005</strain>
    </source>
</reference>
<dbReference type="GeneID" id="88765413"/>
<accession>T2ILG7</accession>